<dbReference type="GO" id="GO:0008080">
    <property type="term" value="F:N-acetyltransferase activity"/>
    <property type="evidence" value="ECO:0007669"/>
    <property type="project" value="InterPro"/>
</dbReference>
<keyword evidence="1 3" id="KW-0808">Transferase</keyword>
<comment type="caution">
    <text evidence="3">The sequence shown here is derived from an EMBL/GenBank/DDBJ whole genome shotgun (WGS) entry which is preliminary data.</text>
</comment>
<organism evidence="3 4">
    <name type="scientific">Peribacillus deserti</name>
    <dbReference type="NCBI Taxonomy" id="673318"/>
    <lineage>
        <taxon>Bacteria</taxon>
        <taxon>Bacillati</taxon>
        <taxon>Bacillota</taxon>
        <taxon>Bacilli</taxon>
        <taxon>Bacillales</taxon>
        <taxon>Bacillaceae</taxon>
        <taxon>Peribacillus</taxon>
    </lineage>
</organism>
<dbReference type="RefSeq" id="WP_101640975.1">
    <property type="nucleotide sequence ID" value="NZ_PGUY01000020.1"/>
</dbReference>
<dbReference type="PROSITE" id="PS51186">
    <property type="entry name" value="GNAT"/>
    <property type="match status" value="1"/>
</dbReference>
<reference evidence="3 4" key="1">
    <citation type="submission" date="2017-11" db="EMBL/GenBank/DDBJ databases">
        <title>Comparitive Functional Genomics of Dry Heat Resistant strains isolated from the Viking Spacecraft.</title>
        <authorList>
            <person name="Seuylemezian A."/>
            <person name="Cooper K."/>
            <person name="Vaishampayan P."/>
        </authorList>
    </citation>
    <scope>NUCLEOTIDE SEQUENCE [LARGE SCALE GENOMIC DNA]</scope>
    <source>
        <strain evidence="3 4">V1-29</strain>
    </source>
</reference>
<dbReference type="AlphaFoldDB" id="A0A2N5M895"/>
<protein>
    <submittedName>
        <fullName evidence="3">GNAT family N-acetyltransferase</fullName>
    </submittedName>
</protein>
<dbReference type="CDD" id="cd04301">
    <property type="entry name" value="NAT_SF"/>
    <property type="match status" value="1"/>
</dbReference>
<dbReference type="InterPro" id="IPR016181">
    <property type="entry name" value="Acyl_CoA_acyltransferase"/>
</dbReference>
<evidence type="ECO:0000313" key="3">
    <source>
        <dbReference type="EMBL" id="PLT30601.1"/>
    </source>
</evidence>
<proteinExistence type="predicted"/>
<dbReference type="InterPro" id="IPR050769">
    <property type="entry name" value="NAT_camello-type"/>
</dbReference>
<name>A0A2N5M895_9BACI</name>
<sequence length="163" mass="18937">MKTEMEIQKYTNEYQNSVVELIAFIQQQEYNIPIKLEDQPDLFSIEKVYQSGRGNFWIALHNGDVVGTIALQDIGNQQAALKKLFVHPDYRGKSYGTAAHLLHTVLEWAEQQAIVKIILGTTEQFKAAHRFYEKHGFLEITERELPEDFPKLKVDTKFFTYVI</sequence>
<dbReference type="Gene3D" id="3.40.630.30">
    <property type="match status" value="1"/>
</dbReference>
<dbReference type="OrthoDB" id="9799681at2"/>
<evidence type="ECO:0000313" key="4">
    <source>
        <dbReference type="Proteomes" id="UP000234748"/>
    </source>
</evidence>
<gene>
    <name evidence="3" type="ORF">CUU66_07080</name>
</gene>
<evidence type="ECO:0000256" key="1">
    <source>
        <dbReference type="ARBA" id="ARBA00022679"/>
    </source>
</evidence>
<dbReference type="PANTHER" id="PTHR13947:SF37">
    <property type="entry name" value="LD18367P"/>
    <property type="match status" value="1"/>
</dbReference>
<dbReference type="Pfam" id="PF00583">
    <property type="entry name" value="Acetyltransf_1"/>
    <property type="match status" value="1"/>
</dbReference>
<accession>A0A2N5M895</accession>
<keyword evidence="4" id="KW-1185">Reference proteome</keyword>
<dbReference type="Proteomes" id="UP000234748">
    <property type="component" value="Unassembled WGS sequence"/>
</dbReference>
<dbReference type="SUPFAM" id="SSF55729">
    <property type="entry name" value="Acyl-CoA N-acyltransferases (Nat)"/>
    <property type="match status" value="1"/>
</dbReference>
<dbReference type="InterPro" id="IPR000182">
    <property type="entry name" value="GNAT_dom"/>
</dbReference>
<dbReference type="PANTHER" id="PTHR13947">
    <property type="entry name" value="GNAT FAMILY N-ACETYLTRANSFERASE"/>
    <property type="match status" value="1"/>
</dbReference>
<feature type="domain" description="N-acetyltransferase" evidence="2">
    <location>
        <begin position="5"/>
        <end position="155"/>
    </location>
</feature>
<dbReference type="EMBL" id="PGUY01000020">
    <property type="protein sequence ID" value="PLT30601.1"/>
    <property type="molecule type" value="Genomic_DNA"/>
</dbReference>
<evidence type="ECO:0000259" key="2">
    <source>
        <dbReference type="PROSITE" id="PS51186"/>
    </source>
</evidence>